<dbReference type="OrthoDB" id="12905at2"/>
<accession>A0A229UV80</accession>
<dbReference type="PROSITE" id="PS50887">
    <property type="entry name" value="GGDEF"/>
    <property type="match status" value="1"/>
</dbReference>
<evidence type="ECO:0000256" key="2">
    <source>
        <dbReference type="PROSITE-ProRule" id="PRU00703"/>
    </source>
</evidence>
<sequence length="266" mass="29762">MKVKEIMSSPLRTVSSNKSVQFAAELMEELRIGSLAVMDHSEITGIITSRDARKAHPNRIVADAMTPEPITVSTDSYGWDALQVMERHGIERLLIRESEQVVGIITRDAIRVRLSELLDPLTGMFRSGYIQSIGEEMLDNRQPFHLLFVDMNNFGKINKVYGHPVGDDVIRGFAERIRALSTSQDFFCRYAGDEFVIVTLQAEEDVQSLVRRLSEPFIVSGVPVTSAVGVVGPSEPAFFSLSFREIVSKASLQSSTIKKMELLRRN</sequence>
<dbReference type="EMBL" id="NMQW01000008">
    <property type="protein sequence ID" value="OXM87304.1"/>
    <property type="molecule type" value="Genomic_DNA"/>
</dbReference>
<dbReference type="Gene3D" id="3.10.580.10">
    <property type="entry name" value="CBS-domain"/>
    <property type="match status" value="1"/>
</dbReference>
<dbReference type="InterPro" id="IPR000644">
    <property type="entry name" value="CBS_dom"/>
</dbReference>
<dbReference type="SMART" id="SM00116">
    <property type="entry name" value="CBS"/>
    <property type="match status" value="2"/>
</dbReference>
<evidence type="ECO:0000259" key="3">
    <source>
        <dbReference type="PROSITE" id="PS50887"/>
    </source>
</evidence>
<proteinExistence type="predicted"/>
<gene>
    <name evidence="5" type="ORF">CF651_06640</name>
</gene>
<dbReference type="InterPro" id="IPR000160">
    <property type="entry name" value="GGDEF_dom"/>
</dbReference>
<dbReference type="RefSeq" id="WP_094014052.1">
    <property type="nucleotide sequence ID" value="NZ_NMQW01000008.1"/>
</dbReference>
<dbReference type="InterPro" id="IPR043128">
    <property type="entry name" value="Rev_trsase/Diguanyl_cyclase"/>
</dbReference>
<evidence type="ECO:0000313" key="5">
    <source>
        <dbReference type="EMBL" id="OXM87304.1"/>
    </source>
</evidence>
<feature type="domain" description="CBS" evidence="4">
    <location>
        <begin position="7"/>
        <end position="64"/>
    </location>
</feature>
<dbReference type="NCBIfam" id="TIGR00254">
    <property type="entry name" value="GGDEF"/>
    <property type="match status" value="1"/>
</dbReference>
<dbReference type="InterPro" id="IPR046342">
    <property type="entry name" value="CBS_dom_sf"/>
</dbReference>
<dbReference type="Pfam" id="PF00571">
    <property type="entry name" value="CBS"/>
    <property type="match status" value="2"/>
</dbReference>
<evidence type="ECO:0000256" key="1">
    <source>
        <dbReference type="ARBA" id="ARBA00023122"/>
    </source>
</evidence>
<comment type="caution">
    <text evidence="5">The sequence shown here is derived from an EMBL/GenBank/DDBJ whole genome shotgun (WGS) entry which is preliminary data.</text>
</comment>
<dbReference type="PROSITE" id="PS51371">
    <property type="entry name" value="CBS"/>
    <property type="match status" value="2"/>
</dbReference>
<evidence type="ECO:0000313" key="6">
    <source>
        <dbReference type="Proteomes" id="UP000215509"/>
    </source>
</evidence>
<reference evidence="5 6" key="1">
    <citation type="submission" date="2017-07" db="EMBL/GenBank/DDBJ databases">
        <title>Genome sequencing and assembly of Paenibacillus rigui.</title>
        <authorList>
            <person name="Mayilraj S."/>
        </authorList>
    </citation>
    <scope>NUCLEOTIDE SEQUENCE [LARGE SCALE GENOMIC DNA]</scope>
    <source>
        <strain evidence="5 6">JCM 16352</strain>
    </source>
</reference>
<keyword evidence="6" id="KW-1185">Reference proteome</keyword>
<dbReference type="CDD" id="cd01949">
    <property type="entry name" value="GGDEF"/>
    <property type="match status" value="1"/>
</dbReference>
<feature type="domain" description="CBS" evidence="4">
    <location>
        <begin position="65"/>
        <end position="120"/>
    </location>
</feature>
<dbReference type="PANTHER" id="PTHR43080">
    <property type="entry name" value="CBS DOMAIN-CONTAINING PROTEIN CBSX3, MITOCHONDRIAL"/>
    <property type="match status" value="1"/>
</dbReference>
<dbReference type="InterPro" id="IPR051257">
    <property type="entry name" value="Diverse_CBS-Domain"/>
</dbReference>
<dbReference type="InterPro" id="IPR029787">
    <property type="entry name" value="Nucleotide_cyclase"/>
</dbReference>
<dbReference type="PANTHER" id="PTHR43080:SF2">
    <property type="entry name" value="CBS DOMAIN-CONTAINING PROTEIN"/>
    <property type="match status" value="1"/>
</dbReference>
<name>A0A229UV80_9BACL</name>
<dbReference type="SUPFAM" id="SSF55073">
    <property type="entry name" value="Nucleotide cyclase"/>
    <property type="match status" value="1"/>
</dbReference>
<dbReference type="SMART" id="SM00267">
    <property type="entry name" value="GGDEF"/>
    <property type="match status" value="1"/>
</dbReference>
<evidence type="ECO:0000259" key="4">
    <source>
        <dbReference type="PROSITE" id="PS51371"/>
    </source>
</evidence>
<dbReference type="Gene3D" id="3.30.70.270">
    <property type="match status" value="1"/>
</dbReference>
<keyword evidence="1 2" id="KW-0129">CBS domain</keyword>
<dbReference type="AlphaFoldDB" id="A0A229UV80"/>
<feature type="domain" description="GGDEF" evidence="3">
    <location>
        <begin position="142"/>
        <end position="266"/>
    </location>
</feature>
<organism evidence="5 6">
    <name type="scientific">Paenibacillus rigui</name>
    <dbReference type="NCBI Taxonomy" id="554312"/>
    <lineage>
        <taxon>Bacteria</taxon>
        <taxon>Bacillati</taxon>
        <taxon>Bacillota</taxon>
        <taxon>Bacilli</taxon>
        <taxon>Bacillales</taxon>
        <taxon>Paenibacillaceae</taxon>
        <taxon>Paenibacillus</taxon>
    </lineage>
</organism>
<dbReference type="SUPFAM" id="SSF54631">
    <property type="entry name" value="CBS-domain pair"/>
    <property type="match status" value="1"/>
</dbReference>
<protein>
    <submittedName>
        <fullName evidence="5">GGDEF domain-containing protein</fullName>
    </submittedName>
</protein>
<dbReference type="Proteomes" id="UP000215509">
    <property type="component" value="Unassembled WGS sequence"/>
</dbReference>
<dbReference type="Pfam" id="PF00990">
    <property type="entry name" value="GGDEF"/>
    <property type="match status" value="1"/>
</dbReference>